<evidence type="ECO:0000313" key="6">
    <source>
        <dbReference type="EMBL" id="TDQ84054.1"/>
    </source>
</evidence>
<protein>
    <recommendedName>
        <fullName evidence="8">Glutathione metabolism protein</fullName>
    </recommendedName>
</protein>
<name>A0A4R6WVL0_9PROT</name>
<organism evidence="6 7">
    <name type="scientific">Dongia mobilis</name>
    <dbReference type="NCBI Taxonomy" id="578943"/>
    <lineage>
        <taxon>Bacteria</taxon>
        <taxon>Pseudomonadati</taxon>
        <taxon>Pseudomonadota</taxon>
        <taxon>Alphaproteobacteria</taxon>
        <taxon>Rhodospirillales</taxon>
        <taxon>Dongiaceae</taxon>
        <taxon>Dongia</taxon>
    </lineage>
</organism>
<dbReference type="PANTHER" id="PTHR35814:SF1">
    <property type="entry name" value="GLUTATHIONE S-TRANSFERASE-RELATED"/>
    <property type="match status" value="1"/>
</dbReference>
<dbReference type="PANTHER" id="PTHR35814">
    <property type="match status" value="1"/>
</dbReference>
<evidence type="ECO:0000313" key="7">
    <source>
        <dbReference type="Proteomes" id="UP000295783"/>
    </source>
</evidence>
<evidence type="ECO:0000256" key="2">
    <source>
        <dbReference type="ARBA" id="ARBA00022692"/>
    </source>
</evidence>
<dbReference type="AlphaFoldDB" id="A0A4R6WVL0"/>
<gene>
    <name evidence="6" type="ORF">A8950_0600</name>
</gene>
<dbReference type="InterPro" id="IPR023352">
    <property type="entry name" value="MAPEG-like_dom_sf"/>
</dbReference>
<proteinExistence type="predicted"/>
<reference evidence="6 7" key="1">
    <citation type="submission" date="2019-03" db="EMBL/GenBank/DDBJ databases">
        <title>Genomic Encyclopedia of Type Strains, Phase III (KMG-III): the genomes of soil and plant-associated and newly described type strains.</title>
        <authorList>
            <person name="Whitman W."/>
        </authorList>
    </citation>
    <scope>NUCLEOTIDE SEQUENCE [LARGE SCALE GENOMIC DNA]</scope>
    <source>
        <strain evidence="6 7">CGMCC 1.7660</strain>
    </source>
</reference>
<dbReference type="Proteomes" id="UP000295783">
    <property type="component" value="Unassembled WGS sequence"/>
</dbReference>
<dbReference type="RefSeq" id="WP_208109715.1">
    <property type="nucleotide sequence ID" value="NZ_SNYW01000006.1"/>
</dbReference>
<dbReference type="SUPFAM" id="SSF161084">
    <property type="entry name" value="MAPEG domain-like"/>
    <property type="match status" value="1"/>
</dbReference>
<feature type="transmembrane region" description="Helical" evidence="5">
    <location>
        <begin position="52"/>
        <end position="69"/>
    </location>
</feature>
<feature type="transmembrane region" description="Helical" evidence="5">
    <location>
        <begin position="108"/>
        <end position="131"/>
    </location>
</feature>
<evidence type="ECO:0000256" key="5">
    <source>
        <dbReference type="SAM" id="Phobius"/>
    </source>
</evidence>
<evidence type="ECO:0000256" key="4">
    <source>
        <dbReference type="ARBA" id="ARBA00023136"/>
    </source>
</evidence>
<keyword evidence="2 5" id="KW-0812">Transmembrane</keyword>
<evidence type="ECO:0008006" key="8">
    <source>
        <dbReference type="Google" id="ProtNLM"/>
    </source>
</evidence>
<keyword evidence="4 5" id="KW-0472">Membrane</keyword>
<dbReference type="Pfam" id="PF01124">
    <property type="entry name" value="MAPEG"/>
    <property type="match status" value="1"/>
</dbReference>
<dbReference type="InterPro" id="IPR001129">
    <property type="entry name" value="Membr-assoc_MAPEG"/>
</dbReference>
<keyword evidence="7" id="KW-1185">Reference proteome</keyword>
<feature type="transmembrane region" description="Helical" evidence="5">
    <location>
        <begin position="76"/>
        <end position="96"/>
    </location>
</feature>
<dbReference type="EMBL" id="SNYW01000006">
    <property type="protein sequence ID" value="TDQ84054.1"/>
    <property type="molecule type" value="Genomic_DNA"/>
</dbReference>
<comment type="subcellular location">
    <subcellularLocation>
        <location evidence="1">Membrane</location>
    </subcellularLocation>
</comment>
<sequence length="132" mass="14022">MLSTITVTPLYAGLLALLFLALSMRAIAARRRARLALGTGDNPALLRATRVHGNFAEYVPLALLLFLLLELQGVPALLLHALGAALFLARILHAIGVARANEDFRYRVAGMVLTVIMIGAAALANLALAALR</sequence>
<dbReference type="Gene3D" id="1.20.120.550">
    <property type="entry name" value="Membrane associated eicosanoid/glutathione metabolism-like domain"/>
    <property type="match status" value="1"/>
</dbReference>
<comment type="caution">
    <text evidence="6">The sequence shown here is derived from an EMBL/GenBank/DDBJ whole genome shotgun (WGS) entry which is preliminary data.</text>
</comment>
<evidence type="ECO:0000256" key="3">
    <source>
        <dbReference type="ARBA" id="ARBA00022989"/>
    </source>
</evidence>
<accession>A0A4R6WVL0</accession>
<keyword evidence="3 5" id="KW-1133">Transmembrane helix</keyword>
<dbReference type="GO" id="GO:0016020">
    <property type="term" value="C:membrane"/>
    <property type="evidence" value="ECO:0007669"/>
    <property type="project" value="UniProtKB-SubCell"/>
</dbReference>
<evidence type="ECO:0000256" key="1">
    <source>
        <dbReference type="ARBA" id="ARBA00004370"/>
    </source>
</evidence>